<dbReference type="Gene3D" id="3.40.50.300">
    <property type="entry name" value="P-loop containing nucleotide triphosphate hydrolases"/>
    <property type="match status" value="1"/>
</dbReference>
<dbReference type="PANTHER" id="PTHR36766">
    <property type="entry name" value="PLANT BROAD-SPECTRUM MILDEW RESISTANCE PROTEIN RPW8"/>
    <property type="match status" value="1"/>
</dbReference>
<proteinExistence type="predicted"/>
<dbReference type="SUPFAM" id="SSF52540">
    <property type="entry name" value="P-loop containing nucleoside triphosphate hydrolases"/>
    <property type="match status" value="1"/>
</dbReference>
<evidence type="ECO:0000313" key="2">
    <source>
        <dbReference type="EMBL" id="VVV32490.1"/>
    </source>
</evidence>
<dbReference type="InterPro" id="IPR042197">
    <property type="entry name" value="Apaf_helical"/>
</dbReference>
<dbReference type="GO" id="GO:0043531">
    <property type="term" value="F:ADP binding"/>
    <property type="evidence" value="ECO:0007669"/>
    <property type="project" value="InterPro"/>
</dbReference>
<dbReference type="InterPro" id="IPR002182">
    <property type="entry name" value="NB-ARC"/>
</dbReference>
<dbReference type="EMBL" id="LR721774">
    <property type="protein sequence ID" value="VVV32490.1"/>
    <property type="molecule type" value="Genomic_DNA"/>
</dbReference>
<dbReference type="Pfam" id="PF00931">
    <property type="entry name" value="NB-ARC"/>
    <property type="match status" value="1"/>
</dbReference>
<name>A0A5K0UUZ8_9MAGN</name>
<sequence length="137" mass="14996">MKGGKYLLILDDVWQGFHIRVLGVPDPANGSKVVVVSRTLDACVAMQTGRNIKMEAMCWKDAMSLFLNNTGNVIQQPPIEKIAMDVLRECGGLPIYIATIGAALRNNDDAGVWEDTLRALKKCTGETEGVEKKSLTF</sequence>
<dbReference type="InterPro" id="IPR027417">
    <property type="entry name" value="P-loop_NTPase"/>
</dbReference>
<accession>A0A5K0UUZ8</accession>
<organism evidence="2">
    <name type="scientific">Nymphaea colorata</name>
    <name type="common">pocket water lily</name>
    <dbReference type="NCBI Taxonomy" id="210225"/>
    <lineage>
        <taxon>Eukaryota</taxon>
        <taxon>Viridiplantae</taxon>
        <taxon>Streptophyta</taxon>
        <taxon>Embryophyta</taxon>
        <taxon>Tracheophyta</taxon>
        <taxon>Spermatophyta</taxon>
        <taxon>Magnoliopsida</taxon>
        <taxon>Nymphaeales</taxon>
        <taxon>Nymphaeaceae</taxon>
        <taxon>Nymphaea</taxon>
    </lineage>
</organism>
<evidence type="ECO:0000259" key="1">
    <source>
        <dbReference type="Pfam" id="PF00931"/>
    </source>
</evidence>
<dbReference type="Gene3D" id="1.10.8.430">
    <property type="entry name" value="Helical domain of apoptotic protease-activating factors"/>
    <property type="match status" value="1"/>
</dbReference>
<protein>
    <recommendedName>
        <fullName evidence="1">NB-ARC domain-containing protein</fullName>
    </recommendedName>
</protein>
<dbReference type="PANTHER" id="PTHR36766:SF58">
    <property type="entry name" value="NB-ARC DOMAIN-CONTAINING PROTEIN"/>
    <property type="match status" value="1"/>
</dbReference>
<dbReference type="AlphaFoldDB" id="A0A5K0UUZ8"/>
<gene>
    <name evidence="2" type="ORF">NYM_LOCUS467</name>
</gene>
<dbReference type="Gramene" id="NC1G0090460.1">
    <property type="protein sequence ID" value="NC1G0090460.1:cds"/>
    <property type="gene ID" value="NC1G0090460"/>
</dbReference>
<reference evidence="2" key="1">
    <citation type="submission" date="2019-09" db="EMBL/GenBank/DDBJ databases">
        <authorList>
            <person name="Zhang L."/>
        </authorList>
    </citation>
    <scope>NUCLEOTIDE SEQUENCE</scope>
</reference>
<feature type="domain" description="NB-ARC" evidence="1">
    <location>
        <begin position="1"/>
        <end position="69"/>
    </location>
</feature>